<proteinExistence type="predicted"/>
<dbReference type="Proteomes" id="UP000309215">
    <property type="component" value="Unassembled WGS sequence"/>
</dbReference>
<dbReference type="OrthoDB" id="583109at2"/>
<evidence type="ECO:0000313" key="1">
    <source>
        <dbReference type="EMBL" id="TKD08876.1"/>
    </source>
</evidence>
<protein>
    <recommendedName>
        <fullName evidence="3">Protein kinase domain-containing protein</fullName>
    </recommendedName>
</protein>
<dbReference type="InterPro" id="IPR011009">
    <property type="entry name" value="Kinase-like_dom_sf"/>
</dbReference>
<dbReference type="EMBL" id="SSMQ01000012">
    <property type="protein sequence ID" value="TKD08876.1"/>
    <property type="molecule type" value="Genomic_DNA"/>
</dbReference>
<dbReference type="RefSeq" id="WP_136929475.1">
    <property type="nucleotide sequence ID" value="NZ_SSMQ01000012.1"/>
</dbReference>
<gene>
    <name evidence="1" type="ORF">E8A74_13885</name>
</gene>
<keyword evidence="2" id="KW-1185">Reference proteome</keyword>
<evidence type="ECO:0008006" key="3">
    <source>
        <dbReference type="Google" id="ProtNLM"/>
    </source>
</evidence>
<dbReference type="SUPFAM" id="SSF56112">
    <property type="entry name" value="Protein kinase-like (PK-like)"/>
    <property type="match status" value="1"/>
</dbReference>
<organism evidence="1 2">
    <name type="scientific">Polyangium fumosum</name>
    <dbReference type="NCBI Taxonomy" id="889272"/>
    <lineage>
        <taxon>Bacteria</taxon>
        <taxon>Pseudomonadati</taxon>
        <taxon>Myxococcota</taxon>
        <taxon>Polyangia</taxon>
        <taxon>Polyangiales</taxon>
        <taxon>Polyangiaceae</taxon>
        <taxon>Polyangium</taxon>
    </lineage>
</organism>
<comment type="caution">
    <text evidence="1">The sequence shown here is derived from an EMBL/GenBank/DDBJ whole genome shotgun (WGS) entry which is preliminary data.</text>
</comment>
<evidence type="ECO:0000313" key="2">
    <source>
        <dbReference type="Proteomes" id="UP000309215"/>
    </source>
</evidence>
<dbReference type="AlphaFoldDB" id="A0A4U1JE14"/>
<reference evidence="1 2" key="1">
    <citation type="submission" date="2019-04" db="EMBL/GenBank/DDBJ databases">
        <authorList>
            <person name="Li Y."/>
            <person name="Wang J."/>
        </authorList>
    </citation>
    <scope>NUCLEOTIDE SEQUENCE [LARGE SCALE GENOMIC DNA]</scope>
    <source>
        <strain evidence="1 2">DSM 14668</strain>
    </source>
</reference>
<dbReference type="Gene3D" id="1.10.510.10">
    <property type="entry name" value="Transferase(Phosphotransferase) domain 1"/>
    <property type="match status" value="1"/>
</dbReference>
<name>A0A4U1JE14_9BACT</name>
<accession>A0A4U1JE14</accession>
<sequence>MKWPFGLAARRGRETCAMEVYIDDKRFRVRPQASIGKGGEADVFDLGGGLALKLWKGPDHPDVAGVSVEARAAADRLALVQEKMPLFPAGLPARVASPMALAKDRKGSTILGYTMRLIAGAEPLMGLGEPARRRALGGEGAARILRDLRATVAALHHAGMVIGDFNDLNVLVRDDEAHIVDADSFQFGRFPCPVYTERFVDPLLCETSEPRPRPARPFTAASDWYAFAVMVMGTLLCVGPYGGVYRPRDPAKRVPEAARPLRRITVFDPEVRYPKPAIPYGVLPDDLLHTLSSIFERDARAPFPLALLESLRFTACVSCGAEHARVRCPVCDHGAAREVIVVRGHVKASRKFATSGTVVAASLVGDAPAYVVHEGGVYKREDGAELARGPLDGALRFWIQGKTTFIGRRGRVVAFEAGQTEQAIVVDVLGQEPAFVVNDRYRWFVHGGRLFRRAARPFGSPLAGLAEGAAEPWGEVLAGQTRIWAGERLGFGFYRAGAVSVVFTWDTERRGIRDSVKLPWPSGQIVAADAAIDKERVWFFVTYMRAGRTMNRCAVIAESGALLGVAEAEAGDGSWLGSIAGKTAIGGALLVATDSGLVRVELGPGGPAEARRFPDTEPFVQEGARILAGSAGLWVVGAREITALGMG</sequence>